<dbReference type="PATRIC" id="fig|1423779.3.peg.1196"/>
<dbReference type="EMBL" id="AZGE01000003">
    <property type="protein sequence ID" value="KRM16465.1"/>
    <property type="molecule type" value="Genomic_DNA"/>
</dbReference>
<dbReference type="Proteomes" id="UP000050973">
    <property type="component" value="Unassembled WGS sequence"/>
</dbReference>
<protein>
    <submittedName>
        <fullName evidence="5">Glutamine ABC transporter, ATP-binding protein GlnQ</fullName>
    </submittedName>
</protein>
<evidence type="ECO:0000313" key="6">
    <source>
        <dbReference type="Proteomes" id="UP000050973"/>
    </source>
</evidence>
<dbReference type="PROSITE" id="PS50893">
    <property type="entry name" value="ABC_TRANSPORTER_2"/>
    <property type="match status" value="1"/>
</dbReference>
<evidence type="ECO:0000259" key="4">
    <source>
        <dbReference type="PROSITE" id="PS50893"/>
    </source>
</evidence>
<dbReference type="PANTHER" id="PTHR42781">
    <property type="entry name" value="SPERMIDINE/PUTRESCINE IMPORT ATP-BINDING PROTEIN POTA"/>
    <property type="match status" value="1"/>
</dbReference>
<dbReference type="RefSeq" id="WP_003714455.1">
    <property type="nucleotide sequence ID" value="NZ_AZGE01000003.1"/>
</dbReference>
<reference evidence="5 6" key="1">
    <citation type="journal article" date="2015" name="Genome Announc.">
        <title>Expanding the biotechnology potential of lactobacilli through comparative genomics of 213 strains and associated genera.</title>
        <authorList>
            <person name="Sun Z."/>
            <person name="Harris H.M."/>
            <person name="McCann A."/>
            <person name="Guo C."/>
            <person name="Argimon S."/>
            <person name="Zhang W."/>
            <person name="Yang X."/>
            <person name="Jeffery I.B."/>
            <person name="Cooney J.C."/>
            <person name="Kagawa T.F."/>
            <person name="Liu W."/>
            <person name="Song Y."/>
            <person name="Salvetti E."/>
            <person name="Wrobel A."/>
            <person name="Rasinkangas P."/>
            <person name="Parkhill J."/>
            <person name="Rea M.C."/>
            <person name="O'Sullivan O."/>
            <person name="Ritari J."/>
            <person name="Douillard F.P."/>
            <person name="Paul Ross R."/>
            <person name="Yang R."/>
            <person name="Briner A.E."/>
            <person name="Felis G.E."/>
            <person name="de Vos W.M."/>
            <person name="Barrangou R."/>
            <person name="Klaenhammer T.R."/>
            <person name="Caufield P.W."/>
            <person name="Cui Y."/>
            <person name="Zhang H."/>
            <person name="O'Toole P.W."/>
        </authorList>
    </citation>
    <scope>NUCLEOTIDE SEQUENCE [LARGE SCALE GENOMIC DNA]</scope>
    <source>
        <strain evidence="5 6">DSM 4864</strain>
    </source>
</reference>
<feature type="domain" description="ABC transporter" evidence="4">
    <location>
        <begin position="2"/>
        <end position="222"/>
    </location>
</feature>
<dbReference type="Pfam" id="PF00005">
    <property type="entry name" value="ABC_tran"/>
    <property type="match status" value="1"/>
</dbReference>
<keyword evidence="1" id="KW-0813">Transport</keyword>
<keyword evidence="2" id="KW-0547">Nucleotide-binding</keyword>
<dbReference type="PROSITE" id="PS00211">
    <property type="entry name" value="ABC_TRANSPORTER_1"/>
    <property type="match status" value="1"/>
</dbReference>
<organism evidence="5 6">
    <name type="scientific">Limosilactobacillus oris DSM 4864</name>
    <dbReference type="NCBI Taxonomy" id="1423779"/>
    <lineage>
        <taxon>Bacteria</taxon>
        <taxon>Bacillati</taxon>
        <taxon>Bacillota</taxon>
        <taxon>Bacilli</taxon>
        <taxon>Lactobacillales</taxon>
        <taxon>Lactobacillaceae</taxon>
        <taxon>Limosilactobacillus</taxon>
    </lineage>
</organism>
<evidence type="ECO:0000256" key="2">
    <source>
        <dbReference type="ARBA" id="ARBA00022741"/>
    </source>
</evidence>
<accession>A0A0R1WF98</accession>
<dbReference type="GO" id="GO:0016887">
    <property type="term" value="F:ATP hydrolysis activity"/>
    <property type="evidence" value="ECO:0007669"/>
    <property type="project" value="InterPro"/>
</dbReference>
<dbReference type="PANTHER" id="PTHR42781:SF9">
    <property type="entry name" value="AMINO ACID ABC TRANSPORTER, ATP-BINDING PROTEIN-RELATED"/>
    <property type="match status" value="1"/>
</dbReference>
<gene>
    <name evidence="5" type="ORF">FC49_GL001163</name>
</gene>
<keyword evidence="3 5" id="KW-0067">ATP-binding</keyword>
<evidence type="ECO:0000256" key="1">
    <source>
        <dbReference type="ARBA" id="ARBA00022448"/>
    </source>
</evidence>
<dbReference type="InterPro" id="IPR003593">
    <property type="entry name" value="AAA+_ATPase"/>
</dbReference>
<evidence type="ECO:0000256" key="3">
    <source>
        <dbReference type="ARBA" id="ARBA00022840"/>
    </source>
</evidence>
<comment type="caution">
    <text evidence="5">The sequence shown here is derived from an EMBL/GenBank/DDBJ whole genome shotgun (WGS) entry which is preliminary data.</text>
</comment>
<dbReference type="SUPFAM" id="SSF52540">
    <property type="entry name" value="P-loop containing nucleoside triphosphate hydrolases"/>
    <property type="match status" value="1"/>
</dbReference>
<dbReference type="GO" id="GO:0005524">
    <property type="term" value="F:ATP binding"/>
    <property type="evidence" value="ECO:0007669"/>
    <property type="project" value="UniProtKB-KW"/>
</dbReference>
<dbReference type="InterPro" id="IPR027417">
    <property type="entry name" value="P-loop_NTPase"/>
</dbReference>
<dbReference type="AlphaFoldDB" id="A0A0R1WF98"/>
<dbReference type="InterPro" id="IPR050093">
    <property type="entry name" value="ABC_SmlMolc_Importer"/>
</dbReference>
<proteinExistence type="predicted"/>
<dbReference type="Gene3D" id="3.40.50.300">
    <property type="entry name" value="P-loop containing nucleotide triphosphate hydrolases"/>
    <property type="match status" value="1"/>
</dbReference>
<dbReference type="InterPro" id="IPR003439">
    <property type="entry name" value="ABC_transporter-like_ATP-bd"/>
</dbReference>
<dbReference type="InterPro" id="IPR017871">
    <property type="entry name" value="ABC_transporter-like_CS"/>
</dbReference>
<dbReference type="SMART" id="SM00382">
    <property type="entry name" value="AAA"/>
    <property type="match status" value="1"/>
</dbReference>
<evidence type="ECO:0000313" key="5">
    <source>
        <dbReference type="EMBL" id="KRM16465.1"/>
    </source>
</evidence>
<sequence>MLEVKNLTKSFGNRVILDNVNLTVKDGEILSIVGPSGAGKTTLLRCITGLETADSGQFLVDGQPFDPQGSKDTDRVIGVVFQDYNLFPNLSVMENITLAPTMVLKKDTAVAVKDAKVLLEELGLSTKGDLYPYQLSGGQKQRVAIARALAMKPKILCYDEPTSALDPNLRQEVAKIILGLKKDGMTQLVVTHDFDFADTIADDILKVQALDKAVNQVEDLGKDA</sequence>
<name>A0A0R1WF98_9LACO</name>